<feature type="transmembrane region" description="Helical" evidence="6">
    <location>
        <begin position="248"/>
        <end position="269"/>
    </location>
</feature>
<evidence type="ECO:0000256" key="4">
    <source>
        <dbReference type="ARBA" id="ARBA00022989"/>
    </source>
</evidence>
<comment type="caution">
    <text evidence="7">The sequence shown here is derived from an EMBL/GenBank/DDBJ whole genome shotgun (WGS) entry which is preliminary data.</text>
</comment>
<dbReference type="SUPFAM" id="SSF90123">
    <property type="entry name" value="ABC transporter transmembrane region"/>
    <property type="match status" value="2"/>
</dbReference>
<dbReference type="NCBIfam" id="NF009036">
    <property type="entry name" value="PRK12369.1"/>
    <property type="match status" value="1"/>
</dbReference>
<dbReference type="Gene3D" id="1.20.1560.10">
    <property type="entry name" value="ABC transporter type 1, transmembrane domain"/>
    <property type="match status" value="1"/>
</dbReference>
<dbReference type="InterPro" id="IPR050835">
    <property type="entry name" value="ABC_transporter_sub-D"/>
</dbReference>
<accession>A0A2P7BW79</accession>
<gene>
    <name evidence="7" type="ORF">CU102_01335</name>
</gene>
<evidence type="ECO:0000256" key="3">
    <source>
        <dbReference type="ARBA" id="ARBA00022692"/>
    </source>
</evidence>
<organism evidence="7 8">
    <name type="scientific">Phyllobacterium brassicacearum</name>
    <dbReference type="NCBI Taxonomy" id="314235"/>
    <lineage>
        <taxon>Bacteria</taxon>
        <taxon>Pseudomonadati</taxon>
        <taxon>Pseudomonadota</taxon>
        <taxon>Alphaproteobacteria</taxon>
        <taxon>Hyphomicrobiales</taxon>
        <taxon>Phyllobacteriaceae</taxon>
        <taxon>Phyllobacterium</taxon>
    </lineage>
</organism>
<reference evidence="8" key="1">
    <citation type="submission" date="2017-11" db="EMBL/GenBank/DDBJ databases">
        <authorList>
            <person name="Kuznetsova I."/>
            <person name="Sazanova A."/>
            <person name="Chirak E."/>
            <person name="Safronova V."/>
            <person name="Willems A."/>
        </authorList>
    </citation>
    <scope>NUCLEOTIDE SEQUENCE [LARGE SCALE GENOMIC DNA]</scope>
    <source>
        <strain evidence="8">STM 196</strain>
    </source>
</reference>
<dbReference type="InterPro" id="IPR036640">
    <property type="entry name" value="ABC1_TM_sf"/>
</dbReference>
<keyword evidence="3 6" id="KW-0812">Transmembrane</keyword>
<evidence type="ECO:0000256" key="2">
    <source>
        <dbReference type="ARBA" id="ARBA00022448"/>
    </source>
</evidence>
<keyword evidence="5 6" id="KW-0472">Membrane</keyword>
<comment type="subcellular location">
    <subcellularLocation>
        <location evidence="1">Cell membrane</location>
        <topology evidence="1">Multi-pass membrane protein</topology>
    </subcellularLocation>
</comment>
<feature type="transmembrane region" description="Helical" evidence="6">
    <location>
        <begin position="209"/>
        <end position="228"/>
    </location>
</feature>
<evidence type="ECO:0000313" key="7">
    <source>
        <dbReference type="EMBL" id="PSH70724.1"/>
    </source>
</evidence>
<feature type="transmembrane region" description="Helical" evidence="6">
    <location>
        <begin position="89"/>
        <end position="106"/>
    </location>
</feature>
<dbReference type="InterPro" id="IPR009248">
    <property type="entry name" value="SbmA_BacA"/>
</dbReference>
<sequence>MFISFFPKPKLFFISAVLWSLAAVLFWFFAGRDFGAYLGMPPAAPDVPPVVGIAIFATKPFIWFYIYYTICVAIFYAFWSWYSPHPWQAWSILGSALILFIIYFQVQVDVAINNWYGPFWDMVQGAMAKTAPITIDQYYTGFATFAGLAFVGVFVSVLTAFFVSHYIFRWRIAMNGYYMDHWSKLRHIEGASQRVQEDTMRFSTIMEGLGTNFVQSIMTLIAFLPVLLHLSVNITELPFFGHVPNALVVAAIFWSILGTITIAVAGMKLPGLQFRNQRVEAAYRKELVYGEDHDDRAQPVTVRELFDNVRRNYFRMYFHYVYFNVVRYMYGQANGIFSFLIMGPSIVAGKITLGLMNQVAFAFSQVTSSFQYLVTSWSTIVELLSVYKRLRAFESVIYDEPLPEIDERYLKTQSEDA</sequence>
<feature type="transmembrane region" description="Helical" evidence="6">
    <location>
        <begin position="62"/>
        <end position="82"/>
    </location>
</feature>
<keyword evidence="8" id="KW-1185">Reference proteome</keyword>
<evidence type="ECO:0000313" key="8">
    <source>
        <dbReference type="Proteomes" id="UP000241444"/>
    </source>
</evidence>
<dbReference type="GO" id="GO:0005524">
    <property type="term" value="F:ATP binding"/>
    <property type="evidence" value="ECO:0007669"/>
    <property type="project" value="InterPro"/>
</dbReference>
<feature type="transmembrane region" description="Helical" evidence="6">
    <location>
        <begin position="12"/>
        <end position="30"/>
    </location>
</feature>
<dbReference type="AlphaFoldDB" id="A0A2P7BW79"/>
<dbReference type="NCBIfam" id="NF008306">
    <property type="entry name" value="PRK11098.1"/>
    <property type="match status" value="1"/>
</dbReference>
<dbReference type="Pfam" id="PF05992">
    <property type="entry name" value="SbmA_BacA"/>
    <property type="match status" value="1"/>
</dbReference>
<dbReference type="GO" id="GO:0005886">
    <property type="term" value="C:plasma membrane"/>
    <property type="evidence" value="ECO:0007669"/>
    <property type="project" value="UniProtKB-SubCell"/>
</dbReference>
<dbReference type="PANTHER" id="PTHR11384">
    <property type="entry name" value="ATP-BINDING CASSETTE, SUB-FAMILY D MEMBER"/>
    <property type="match status" value="1"/>
</dbReference>
<dbReference type="PANTHER" id="PTHR11384:SF59">
    <property type="entry name" value="LYSOSOMAL COBALAMIN TRANSPORTER ABCD4"/>
    <property type="match status" value="1"/>
</dbReference>
<dbReference type="GO" id="GO:1904680">
    <property type="term" value="F:peptide transmembrane transporter activity"/>
    <property type="evidence" value="ECO:0007669"/>
    <property type="project" value="InterPro"/>
</dbReference>
<evidence type="ECO:0000256" key="5">
    <source>
        <dbReference type="ARBA" id="ARBA00023136"/>
    </source>
</evidence>
<proteinExistence type="predicted"/>
<keyword evidence="4 6" id="KW-1133">Transmembrane helix</keyword>
<evidence type="ECO:0000256" key="1">
    <source>
        <dbReference type="ARBA" id="ARBA00004651"/>
    </source>
</evidence>
<feature type="transmembrane region" description="Helical" evidence="6">
    <location>
        <begin position="142"/>
        <end position="168"/>
    </location>
</feature>
<name>A0A2P7BW79_9HYPH</name>
<dbReference type="Proteomes" id="UP000241444">
    <property type="component" value="Unassembled WGS sequence"/>
</dbReference>
<keyword evidence="2" id="KW-0813">Transport</keyword>
<protein>
    <submittedName>
        <fullName evidence="7">Peptide transporter</fullName>
    </submittedName>
</protein>
<dbReference type="OrthoDB" id="8233587at2"/>
<dbReference type="RefSeq" id="WP_106709154.1">
    <property type="nucleotide sequence ID" value="NZ_PGGO01000001.1"/>
</dbReference>
<dbReference type="EMBL" id="PGGO01000001">
    <property type="protein sequence ID" value="PSH70724.1"/>
    <property type="molecule type" value="Genomic_DNA"/>
</dbReference>
<dbReference type="GO" id="GO:0015833">
    <property type="term" value="P:peptide transport"/>
    <property type="evidence" value="ECO:0007669"/>
    <property type="project" value="InterPro"/>
</dbReference>
<evidence type="ECO:0000256" key="6">
    <source>
        <dbReference type="SAM" id="Phobius"/>
    </source>
</evidence>